<proteinExistence type="predicted"/>
<dbReference type="AlphaFoldDB" id="A0AAW0AH21"/>
<protein>
    <submittedName>
        <fullName evidence="2">Uncharacterized protein</fullName>
    </submittedName>
</protein>
<accession>A0AAW0AH21</accession>
<keyword evidence="3" id="KW-1185">Reference proteome</keyword>
<dbReference type="Proteomes" id="UP001362999">
    <property type="component" value="Unassembled WGS sequence"/>
</dbReference>
<evidence type="ECO:0000313" key="3">
    <source>
        <dbReference type="Proteomes" id="UP001362999"/>
    </source>
</evidence>
<reference evidence="2 3" key="1">
    <citation type="journal article" date="2024" name="J Genomics">
        <title>Draft genome sequencing and assembly of Favolaschia claudopus CIRM-BRFM 2984 isolated from oak limbs.</title>
        <authorList>
            <person name="Navarro D."/>
            <person name="Drula E."/>
            <person name="Chaduli D."/>
            <person name="Cazenave R."/>
            <person name="Ahrendt S."/>
            <person name="Wang J."/>
            <person name="Lipzen A."/>
            <person name="Daum C."/>
            <person name="Barry K."/>
            <person name="Grigoriev I.V."/>
            <person name="Favel A."/>
            <person name="Rosso M.N."/>
            <person name="Martin F."/>
        </authorList>
    </citation>
    <scope>NUCLEOTIDE SEQUENCE [LARGE SCALE GENOMIC DNA]</scope>
    <source>
        <strain evidence="2 3">CIRM-BRFM 2984</strain>
    </source>
</reference>
<organism evidence="2 3">
    <name type="scientific">Favolaschia claudopus</name>
    <dbReference type="NCBI Taxonomy" id="2862362"/>
    <lineage>
        <taxon>Eukaryota</taxon>
        <taxon>Fungi</taxon>
        <taxon>Dikarya</taxon>
        <taxon>Basidiomycota</taxon>
        <taxon>Agaricomycotina</taxon>
        <taxon>Agaricomycetes</taxon>
        <taxon>Agaricomycetidae</taxon>
        <taxon>Agaricales</taxon>
        <taxon>Marasmiineae</taxon>
        <taxon>Mycenaceae</taxon>
        <taxon>Favolaschia</taxon>
    </lineage>
</organism>
<feature type="compositionally biased region" description="Basic residues" evidence="1">
    <location>
        <begin position="9"/>
        <end position="25"/>
    </location>
</feature>
<dbReference type="EMBL" id="JAWWNJ010000067">
    <property type="protein sequence ID" value="KAK7008393.1"/>
    <property type="molecule type" value="Genomic_DNA"/>
</dbReference>
<name>A0AAW0AH21_9AGAR</name>
<comment type="caution">
    <text evidence="2">The sequence shown here is derived from an EMBL/GenBank/DDBJ whole genome shotgun (WGS) entry which is preliminary data.</text>
</comment>
<evidence type="ECO:0000256" key="1">
    <source>
        <dbReference type="SAM" id="MobiDB-lite"/>
    </source>
</evidence>
<feature type="region of interest" description="Disordered" evidence="1">
    <location>
        <begin position="1"/>
        <end position="52"/>
    </location>
</feature>
<gene>
    <name evidence="2" type="ORF">R3P38DRAFT_3590350</name>
</gene>
<sequence>MASPNERKKTPKKAKGPHGGFRKGAGRPPNSNKQPKPIQPVKAPHPRRSFGEPLRWASSHRLAVGVCPPAFFQPYNSHTRATLGISAQSSRADVGEGTTVHPSTTAFYSQAPPTIPVIFSASTGIAAGHWRQLNSEFEFITENDEHADIAAGDCNIDESLVNEALDHIHPDAGSAEAGIGADETVVDSEITNNFFYDRPPHPVFALHNGMKVNGLDPRDLYLRDVFIWLPYLLPGSPKRFICTCGGALSRNGFNDDPIARRVRHIPDDFFLFTNRFICDDRRLNEPGCGKSWQGTDPHVLAQLPRQVQVAFPGLQQFSSFDDPKGYAGSPPSAPYLKGLFTDVVSAHRVFIERDTATKPLTIAKADHTFDVLKHMGGVKGERIFTAAYTCMNEFEEARGHSIVYSKSLEHVEDMYEYMFQGLEASQNPPTQILYTDSPQGERSFHERINTAMTLNVVPVTEWTDLPRLQTISQAFSIQDIEASLAGKNPSILDLAKYAKLKGRVDSPLASLHDLAGAILHKSFSIPAPTTPWVAPSSQTMSAELECLWEIYVTLSKLDSVGLRLQQTQAETNGQLVTLVQACKPVAEGSIVGPRSRRDSRASQANNGVDYGPWKFRRCDYITAPFPQ</sequence>
<evidence type="ECO:0000313" key="2">
    <source>
        <dbReference type="EMBL" id="KAK7008393.1"/>
    </source>
</evidence>